<name>A0A5N6RP30_9ROSI</name>
<keyword evidence="3" id="KW-1185">Reference proteome</keyword>
<feature type="compositionally biased region" description="Polar residues" evidence="1">
    <location>
        <begin position="101"/>
        <end position="115"/>
    </location>
</feature>
<organism evidence="2 3">
    <name type="scientific">Carpinus fangiana</name>
    <dbReference type="NCBI Taxonomy" id="176857"/>
    <lineage>
        <taxon>Eukaryota</taxon>
        <taxon>Viridiplantae</taxon>
        <taxon>Streptophyta</taxon>
        <taxon>Embryophyta</taxon>
        <taxon>Tracheophyta</taxon>
        <taxon>Spermatophyta</taxon>
        <taxon>Magnoliopsida</taxon>
        <taxon>eudicotyledons</taxon>
        <taxon>Gunneridae</taxon>
        <taxon>Pentapetalae</taxon>
        <taxon>rosids</taxon>
        <taxon>fabids</taxon>
        <taxon>Fagales</taxon>
        <taxon>Betulaceae</taxon>
        <taxon>Carpinus</taxon>
    </lineage>
</organism>
<reference evidence="2 3" key="1">
    <citation type="submission" date="2019-06" db="EMBL/GenBank/DDBJ databases">
        <title>A chromosomal-level reference genome of Carpinus fangiana (Coryloideae, Betulaceae).</title>
        <authorList>
            <person name="Yang X."/>
            <person name="Wang Z."/>
            <person name="Zhang L."/>
            <person name="Hao G."/>
            <person name="Liu J."/>
            <person name="Yang Y."/>
        </authorList>
    </citation>
    <scope>NUCLEOTIDE SEQUENCE [LARGE SCALE GENOMIC DNA]</scope>
    <source>
        <strain evidence="2">Cfa_2016G</strain>
        <tissue evidence="2">Leaf</tissue>
    </source>
</reference>
<proteinExistence type="predicted"/>
<dbReference type="OrthoDB" id="1748160at2759"/>
<evidence type="ECO:0000313" key="3">
    <source>
        <dbReference type="Proteomes" id="UP000327013"/>
    </source>
</evidence>
<sequence length="115" mass="12749">MLMKPNPDQQVGHVANTRPEKALKPKPCEELIEAVAETRFKPKRGGLIPPKRKTVKRMMFDSIVEDIASVFSFRQYSSSSAASQADSDKSSSHIKMAPPLDSSNAKNNKNVFPHP</sequence>
<protein>
    <submittedName>
        <fullName evidence="2">Uncharacterized protein</fullName>
    </submittedName>
</protein>
<accession>A0A5N6RP30</accession>
<dbReference type="Proteomes" id="UP000327013">
    <property type="component" value="Chromosome 7"/>
</dbReference>
<evidence type="ECO:0000313" key="2">
    <source>
        <dbReference type="EMBL" id="KAE8100515.1"/>
    </source>
</evidence>
<dbReference type="AlphaFoldDB" id="A0A5N6RP30"/>
<evidence type="ECO:0000256" key="1">
    <source>
        <dbReference type="SAM" id="MobiDB-lite"/>
    </source>
</evidence>
<feature type="region of interest" description="Disordered" evidence="1">
    <location>
        <begin position="78"/>
        <end position="115"/>
    </location>
</feature>
<dbReference type="EMBL" id="CM017327">
    <property type="protein sequence ID" value="KAE8100515.1"/>
    <property type="molecule type" value="Genomic_DNA"/>
</dbReference>
<feature type="region of interest" description="Disordered" evidence="1">
    <location>
        <begin position="1"/>
        <end position="25"/>
    </location>
</feature>
<gene>
    <name evidence="2" type="ORF">FH972_018410</name>
</gene>